<dbReference type="PANTHER" id="PTHR33908:SF3">
    <property type="entry name" value="UNDECAPRENYL PHOSPHATE-ALPHA-4-AMINO-4-DEOXY-L-ARABINOSE ARABINOSYL TRANSFERASE"/>
    <property type="match status" value="1"/>
</dbReference>
<dbReference type="GO" id="GO:0010041">
    <property type="term" value="P:response to iron(III) ion"/>
    <property type="evidence" value="ECO:0007669"/>
    <property type="project" value="TreeGrafter"/>
</dbReference>
<comment type="subcellular location">
    <subcellularLocation>
        <location evidence="1">Cell membrane</location>
        <topology evidence="1">Multi-pass membrane protein</topology>
    </subcellularLocation>
</comment>
<dbReference type="GO" id="GO:0016763">
    <property type="term" value="F:pentosyltransferase activity"/>
    <property type="evidence" value="ECO:0007669"/>
    <property type="project" value="TreeGrafter"/>
</dbReference>
<evidence type="ECO:0000256" key="3">
    <source>
        <dbReference type="ARBA" id="ARBA00022676"/>
    </source>
</evidence>
<dbReference type="InterPro" id="IPR038731">
    <property type="entry name" value="RgtA/B/C-like"/>
</dbReference>
<sequence>MSRRDGYLLDPSDTIPIKVIPQPRAPERAAPSGGDGPQEPPRRSGAVAAAVFVPALVALGLGMFRLADAPVRQEESAAWWAARLTWGELGRLLNTTDVGFAPYYALLKLWVLVLGDSPAALRLPSVLAVAVTAGLLVLLGRRLADTPTGLVAGLLYAVLPATTRTAQDAQPWGLAALVTVATALLLYRALDHEGSDRWGGYTLGVLVTGLVQLVASAVVAAHLLIVRATDRQRAGAWGAVTMVPFFVLAGVAMLAAGQPAHRATGRPSPGELRELPAVVFGSDQVAVALGVLALLGLVLGRLPGVGLAVWALLPPALTYALTPRIDLFEPASFVFLLPATALLAALGVCRLGRLLPGRGDGRTRRQYTVGLVAAVAVGAVGLRLFPGLYAVPQDGRPDLRAAVAYVEKLREPGDGFVYGGDQAAVMPAAAYQLRRHSPWNAFVAVSPQRDGTYTGEACTAPVVCAKGAERIWLLSTAPAADPYAGMADVQWKYLRSAFVPQRSREFPGGLRVTLYSTKAGR</sequence>
<dbReference type="Proteomes" id="UP000466345">
    <property type="component" value="Unassembled WGS sequence"/>
</dbReference>
<dbReference type="GO" id="GO:0005886">
    <property type="term" value="C:plasma membrane"/>
    <property type="evidence" value="ECO:0007669"/>
    <property type="project" value="UniProtKB-SubCell"/>
</dbReference>
<keyword evidence="4" id="KW-0808">Transferase</keyword>
<comment type="caution">
    <text evidence="11">The sequence shown here is derived from an EMBL/GenBank/DDBJ whole genome shotgun (WGS) entry which is preliminary data.</text>
</comment>
<dbReference type="InterPro" id="IPR050297">
    <property type="entry name" value="LipidA_mod_glycosyltrf_83"/>
</dbReference>
<evidence type="ECO:0000313" key="11">
    <source>
        <dbReference type="EMBL" id="MQY13336.1"/>
    </source>
</evidence>
<feature type="transmembrane region" description="Helical" evidence="9">
    <location>
        <begin position="333"/>
        <end position="355"/>
    </location>
</feature>
<feature type="transmembrane region" description="Helical" evidence="9">
    <location>
        <begin position="172"/>
        <end position="190"/>
    </location>
</feature>
<feature type="transmembrane region" description="Helical" evidence="9">
    <location>
        <begin position="304"/>
        <end position="321"/>
    </location>
</feature>
<dbReference type="EMBL" id="WEGJ01000012">
    <property type="protein sequence ID" value="MQY13336.1"/>
    <property type="molecule type" value="Genomic_DNA"/>
</dbReference>
<evidence type="ECO:0000256" key="7">
    <source>
        <dbReference type="ARBA" id="ARBA00023136"/>
    </source>
</evidence>
<feature type="transmembrane region" description="Helical" evidence="9">
    <location>
        <begin position="119"/>
        <end position="139"/>
    </location>
</feature>
<evidence type="ECO:0000256" key="4">
    <source>
        <dbReference type="ARBA" id="ARBA00022679"/>
    </source>
</evidence>
<feature type="transmembrane region" description="Helical" evidence="9">
    <location>
        <begin position="367"/>
        <end position="391"/>
    </location>
</feature>
<name>A0A7K0CIR4_9ACTN</name>
<keyword evidence="6 9" id="KW-1133">Transmembrane helix</keyword>
<feature type="transmembrane region" description="Helical" evidence="9">
    <location>
        <begin position="277"/>
        <end position="297"/>
    </location>
</feature>
<protein>
    <recommendedName>
        <fullName evidence="10">Glycosyltransferase RgtA/B/C/D-like domain-containing protein</fullName>
    </recommendedName>
</protein>
<keyword evidence="2" id="KW-1003">Cell membrane</keyword>
<dbReference type="OrthoDB" id="5318634at2"/>
<evidence type="ECO:0000256" key="9">
    <source>
        <dbReference type="SAM" id="Phobius"/>
    </source>
</evidence>
<organism evidence="11 12">
    <name type="scientific">Streptomyces smaragdinus</name>
    <dbReference type="NCBI Taxonomy" id="2585196"/>
    <lineage>
        <taxon>Bacteria</taxon>
        <taxon>Bacillati</taxon>
        <taxon>Actinomycetota</taxon>
        <taxon>Actinomycetes</taxon>
        <taxon>Kitasatosporales</taxon>
        <taxon>Streptomycetaceae</taxon>
        <taxon>Streptomyces</taxon>
    </lineage>
</organism>
<evidence type="ECO:0000256" key="2">
    <source>
        <dbReference type="ARBA" id="ARBA00022475"/>
    </source>
</evidence>
<dbReference type="AlphaFoldDB" id="A0A7K0CIR4"/>
<feature type="transmembrane region" description="Helical" evidence="9">
    <location>
        <begin position="46"/>
        <end position="67"/>
    </location>
</feature>
<evidence type="ECO:0000256" key="5">
    <source>
        <dbReference type="ARBA" id="ARBA00022692"/>
    </source>
</evidence>
<evidence type="ECO:0000256" key="6">
    <source>
        <dbReference type="ARBA" id="ARBA00022989"/>
    </source>
</evidence>
<accession>A0A7K0CIR4</accession>
<gene>
    <name evidence="11" type="ORF">SRB5_34810</name>
</gene>
<keyword evidence="3" id="KW-0328">Glycosyltransferase</keyword>
<dbReference type="PANTHER" id="PTHR33908">
    <property type="entry name" value="MANNOSYLTRANSFERASE YKCB-RELATED"/>
    <property type="match status" value="1"/>
</dbReference>
<feature type="transmembrane region" description="Helical" evidence="9">
    <location>
        <begin position="237"/>
        <end position="257"/>
    </location>
</feature>
<feature type="region of interest" description="Disordered" evidence="8">
    <location>
        <begin position="1"/>
        <end position="43"/>
    </location>
</feature>
<keyword evidence="7 9" id="KW-0472">Membrane</keyword>
<dbReference type="Pfam" id="PF13231">
    <property type="entry name" value="PMT_2"/>
    <property type="match status" value="1"/>
</dbReference>
<proteinExistence type="predicted"/>
<dbReference type="GO" id="GO:0009103">
    <property type="term" value="P:lipopolysaccharide biosynthetic process"/>
    <property type="evidence" value="ECO:0007669"/>
    <property type="project" value="UniProtKB-ARBA"/>
</dbReference>
<feature type="domain" description="Glycosyltransferase RgtA/B/C/D-like" evidence="10">
    <location>
        <begin position="105"/>
        <end position="207"/>
    </location>
</feature>
<feature type="transmembrane region" description="Helical" evidence="9">
    <location>
        <begin position="202"/>
        <end position="225"/>
    </location>
</feature>
<evidence type="ECO:0000313" key="12">
    <source>
        <dbReference type="Proteomes" id="UP000466345"/>
    </source>
</evidence>
<dbReference type="RefSeq" id="WP_153453008.1">
    <property type="nucleotide sequence ID" value="NZ_WEGJ01000012.1"/>
</dbReference>
<evidence type="ECO:0000256" key="1">
    <source>
        <dbReference type="ARBA" id="ARBA00004651"/>
    </source>
</evidence>
<evidence type="ECO:0000259" key="10">
    <source>
        <dbReference type="Pfam" id="PF13231"/>
    </source>
</evidence>
<keyword evidence="12" id="KW-1185">Reference proteome</keyword>
<evidence type="ECO:0000256" key="8">
    <source>
        <dbReference type="SAM" id="MobiDB-lite"/>
    </source>
</evidence>
<keyword evidence="5 9" id="KW-0812">Transmembrane</keyword>
<reference evidence="11 12" key="1">
    <citation type="submission" date="2019-10" db="EMBL/GenBank/DDBJ databases">
        <title>Streptomyces smaragdinus sp. nov. and Streptomyces fabii sp. nov., isolated from the gut of fungus growing-termite Macrotermes natalensis.</title>
        <authorList>
            <person name="Schwitalla J."/>
            <person name="Benndorf R."/>
            <person name="Martin K."/>
            <person name="De Beer W."/>
            <person name="Kaster A.-K."/>
            <person name="Vollmers J."/>
            <person name="Poulsen M."/>
            <person name="Beemelmanns C."/>
        </authorList>
    </citation>
    <scope>NUCLEOTIDE SEQUENCE [LARGE SCALE GENOMIC DNA]</scope>
    <source>
        <strain evidence="11 12">RB5</strain>
    </source>
</reference>